<comment type="similarity">
    <text evidence="1">Belongs to the alkB family.</text>
</comment>
<organism evidence="2 3">
    <name type="scientific">Ensete ventricosum</name>
    <name type="common">Abyssinian banana</name>
    <name type="synonym">Musa ensete</name>
    <dbReference type="NCBI Taxonomy" id="4639"/>
    <lineage>
        <taxon>Eukaryota</taxon>
        <taxon>Viridiplantae</taxon>
        <taxon>Streptophyta</taxon>
        <taxon>Embryophyta</taxon>
        <taxon>Tracheophyta</taxon>
        <taxon>Spermatophyta</taxon>
        <taxon>Magnoliopsida</taxon>
        <taxon>Liliopsida</taxon>
        <taxon>Zingiberales</taxon>
        <taxon>Musaceae</taxon>
        <taxon>Ensete</taxon>
    </lineage>
</organism>
<dbReference type="Gene3D" id="2.60.120.590">
    <property type="entry name" value="Alpha-ketoglutarate-dependent dioxygenase AlkB-like"/>
    <property type="match status" value="1"/>
</dbReference>
<comment type="caution">
    <text evidence="2">The sequence shown here is derived from an EMBL/GenBank/DDBJ whole genome shotgun (WGS) entry which is preliminary data.</text>
</comment>
<proteinExistence type="inferred from homology"/>
<gene>
    <name evidence="2" type="ORF">B296_00053602</name>
</gene>
<evidence type="ECO:0000256" key="1">
    <source>
        <dbReference type="ARBA" id="ARBA00007879"/>
    </source>
</evidence>
<sequence length="83" mass="9736">MSSRLRFVEIADANPNPRGSRDKQVIDLGNGSEVVYIPRFISRDQAWEWCEYLDKGIPWTRPLIHVFGRSCLQVYPLHLFFNL</sequence>
<protein>
    <submittedName>
        <fullName evidence="2">Uncharacterized protein</fullName>
    </submittedName>
</protein>
<dbReference type="SUPFAM" id="SSF51197">
    <property type="entry name" value="Clavaminate synthase-like"/>
    <property type="match status" value="1"/>
</dbReference>
<reference evidence="2 3" key="1">
    <citation type="journal article" date="2014" name="Agronomy (Basel)">
        <title>A Draft Genome Sequence for Ensete ventricosum, the Drought-Tolerant Tree Against Hunger.</title>
        <authorList>
            <person name="Harrison J."/>
            <person name="Moore K.A."/>
            <person name="Paszkiewicz K."/>
            <person name="Jones T."/>
            <person name="Grant M."/>
            <person name="Ambacheew D."/>
            <person name="Muzemil S."/>
            <person name="Studholme D.J."/>
        </authorList>
    </citation>
    <scope>NUCLEOTIDE SEQUENCE [LARGE SCALE GENOMIC DNA]</scope>
</reference>
<evidence type="ECO:0000313" key="2">
    <source>
        <dbReference type="EMBL" id="RRT38514.1"/>
    </source>
</evidence>
<evidence type="ECO:0000313" key="3">
    <source>
        <dbReference type="Proteomes" id="UP000287651"/>
    </source>
</evidence>
<dbReference type="EMBL" id="AMZH03021134">
    <property type="protein sequence ID" value="RRT38514.1"/>
    <property type="molecule type" value="Genomic_DNA"/>
</dbReference>
<dbReference type="Proteomes" id="UP000287651">
    <property type="component" value="Unassembled WGS sequence"/>
</dbReference>
<accession>A0A426XGB7</accession>
<dbReference type="InterPro" id="IPR037151">
    <property type="entry name" value="AlkB-like_sf"/>
</dbReference>
<dbReference type="AlphaFoldDB" id="A0A426XGB7"/>
<name>A0A426XGB7_ENSVE</name>